<evidence type="ECO:0000256" key="4">
    <source>
        <dbReference type="ARBA" id="ARBA00022989"/>
    </source>
</evidence>
<dbReference type="InterPro" id="IPR012506">
    <property type="entry name" value="TMEM86B-like"/>
</dbReference>
<dbReference type="Proteomes" id="UP000324351">
    <property type="component" value="Unassembled WGS sequence"/>
</dbReference>
<dbReference type="RefSeq" id="WP_149750475.1">
    <property type="nucleotide sequence ID" value="NZ_VUJW01000003.1"/>
</dbReference>
<evidence type="ECO:0000313" key="7">
    <source>
        <dbReference type="Proteomes" id="UP000324351"/>
    </source>
</evidence>
<reference evidence="6 7" key="2">
    <citation type="submission" date="2019-09" db="EMBL/GenBank/DDBJ databases">
        <authorList>
            <person name="Jin C."/>
        </authorList>
    </citation>
    <scope>NUCLEOTIDE SEQUENCE [LARGE SCALE GENOMIC DNA]</scope>
    <source>
        <strain evidence="6 7">BN140041</strain>
    </source>
</reference>
<keyword evidence="3" id="KW-0812">Transmembrane</keyword>
<evidence type="ECO:0000256" key="3">
    <source>
        <dbReference type="ARBA" id="ARBA00022692"/>
    </source>
</evidence>
<dbReference type="PANTHER" id="PTHR31885:SF6">
    <property type="entry name" value="GH04784P"/>
    <property type="match status" value="1"/>
</dbReference>
<dbReference type="EMBL" id="VUJW01000003">
    <property type="protein sequence ID" value="KAA1427983.1"/>
    <property type="molecule type" value="Genomic_DNA"/>
</dbReference>
<comment type="similarity">
    <text evidence="2">Belongs to the TMEM86 family.</text>
</comment>
<evidence type="ECO:0000313" key="6">
    <source>
        <dbReference type="EMBL" id="KAA1427983.1"/>
    </source>
</evidence>
<gene>
    <name evidence="6" type="ORF">F0U47_11330</name>
</gene>
<proteinExistence type="inferred from homology"/>
<accession>A0A5B1M550</accession>
<keyword evidence="7" id="KW-1185">Reference proteome</keyword>
<evidence type="ECO:0000256" key="1">
    <source>
        <dbReference type="ARBA" id="ARBA00004141"/>
    </source>
</evidence>
<dbReference type="Pfam" id="PF07947">
    <property type="entry name" value="YhhN"/>
    <property type="match status" value="1"/>
</dbReference>
<keyword evidence="4" id="KW-1133">Transmembrane helix</keyword>
<evidence type="ECO:0000256" key="2">
    <source>
        <dbReference type="ARBA" id="ARBA00007375"/>
    </source>
</evidence>
<keyword evidence="5" id="KW-0472">Membrane</keyword>
<dbReference type="GO" id="GO:0016787">
    <property type="term" value="F:hydrolase activity"/>
    <property type="evidence" value="ECO:0007669"/>
    <property type="project" value="TreeGrafter"/>
</dbReference>
<evidence type="ECO:0000256" key="5">
    <source>
        <dbReference type="ARBA" id="ARBA00023136"/>
    </source>
</evidence>
<name>A0A5B1M550_9ACTN</name>
<reference evidence="6 7" key="1">
    <citation type="submission" date="2019-09" db="EMBL/GenBank/DDBJ databases">
        <title>Nocardioides panacisoli sp. nov., isolated from the soil of a ginseng field.</title>
        <authorList>
            <person name="Cho C."/>
        </authorList>
    </citation>
    <scope>NUCLEOTIDE SEQUENCE [LARGE SCALE GENOMIC DNA]</scope>
    <source>
        <strain evidence="6 7">BN140041</strain>
    </source>
</reference>
<dbReference type="GO" id="GO:0016020">
    <property type="term" value="C:membrane"/>
    <property type="evidence" value="ECO:0007669"/>
    <property type="project" value="UniProtKB-SubCell"/>
</dbReference>
<sequence>MSLPTRLKTAYVALAALDTALSMSTRPAAHKARFLTKPLLMPVLSASLATTPGSSSARLPVLAAQAGGWVGDVALLGEERRPFVVGSAAFGVGHLAYLAAFVPRRRRDPRLVDDPRTRALGALWATTSPVVAWRARHTGVAPVVAAYSASLVSMVVAATRIDRSESPAGRRLVAAGALLFLASDTTLGLRKFVLADPDPRIEGAVMASYTAAQLLLSEGAARL</sequence>
<protein>
    <submittedName>
        <fullName evidence="6">Lysoplasmalogenase</fullName>
    </submittedName>
</protein>
<dbReference type="PANTHER" id="PTHR31885">
    <property type="entry name" value="GH04784P"/>
    <property type="match status" value="1"/>
</dbReference>
<organism evidence="6 7">
    <name type="scientific">Nocardioides antri</name>
    <dbReference type="NCBI Taxonomy" id="2607659"/>
    <lineage>
        <taxon>Bacteria</taxon>
        <taxon>Bacillati</taxon>
        <taxon>Actinomycetota</taxon>
        <taxon>Actinomycetes</taxon>
        <taxon>Propionibacteriales</taxon>
        <taxon>Nocardioidaceae</taxon>
        <taxon>Nocardioides</taxon>
    </lineage>
</organism>
<dbReference type="AlphaFoldDB" id="A0A5B1M550"/>
<comment type="subcellular location">
    <subcellularLocation>
        <location evidence="1">Membrane</location>
        <topology evidence="1">Multi-pass membrane protein</topology>
    </subcellularLocation>
</comment>
<comment type="caution">
    <text evidence="6">The sequence shown here is derived from an EMBL/GenBank/DDBJ whole genome shotgun (WGS) entry which is preliminary data.</text>
</comment>